<name>A0A1K1SMU4_9BACT</name>
<gene>
    <name evidence="2" type="ORF">SAMN05661012_05675</name>
</gene>
<dbReference type="Proteomes" id="UP000183788">
    <property type="component" value="Unassembled WGS sequence"/>
</dbReference>
<sequence>MHSIEVNIIFPGSKSLVVLFTDFMEVITARVIAGIPGLMVFISWLSIPVPEIRCKDK</sequence>
<feature type="transmembrane region" description="Helical" evidence="1">
    <location>
        <begin position="27"/>
        <end position="47"/>
    </location>
</feature>
<dbReference type="EMBL" id="FPIZ01000026">
    <property type="protein sequence ID" value="SFW85197.1"/>
    <property type="molecule type" value="Genomic_DNA"/>
</dbReference>
<keyword evidence="1" id="KW-1133">Transmembrane helix</keyword>
<evidence type="ECO:0000256" key="1">
    <source>
        <dbReference type="SAM" id="Phobius"/>
    </source>
</evidence>
<reference evidence="2 3" key="1">
    <citation type="submission" date="2016-11" db="EMBL/GenBank/DDBJ databases">
        <authorList>
            <person name="Jaros S."/>
            <person name="Januszkiewicz K."/>
            <person name="Wedrychowicz H."/>
        </authorList>
    </citation>
    <scope>NUCLEOTIDE SEQUENCE [LARGE SCALE GENOMIC DNA]</scope>
    <source>
        <strain evidence="2 3">DSM 784</strain>
    </source>
</reference>
<protein>
    <submittedName>
        <fullName evidence="2">Uncharacterized protein</fullName>
    </submittedName>
</protein>
<keyword evidence="1" id="KW-0812">Transmembrane</keyword>
<accession>A0A1K1SMU4</accession>
<organism evidence="2 3">
    <name type="scientific">Chitinophaga sancti</name>
    <dbReference type="NCBI Taxonomy" id="1004"/>
    <lineage>
        <taxon>Bacteria</taxon>
        <taxon>Pseudomonadati</taxon>
        <taxon>Bacteroidota</taxon>
        <taxon>Chitinophagia</taxon>
        <taxon>Chitinophagales</taxon>
        <taxon>Chitinophagaceae</taxon>
        <taxon>Chitinophaga</taxon>
    </lineage>
</organism>
<dbReference type="AlphaFoldDB" id="A0A1K1SMU4"/>
<keyword evidence="1" id="KW-0472">Membrane</keyword>
<evidence type="ECO:0000313" key="3">
    <source>
        <dbReference type="Proteomes" id="UP000183788"/>
    </source>
</evidence>
<evidence type="ECO:0000313" key="2">
    <source>
        <dbReference type="EMBL" id="SFW85197.1"/>
    </source>
</evidence>
<proteinExistence type="predicted"/>